<dbReference type="PROSITE" id="PS00108">
    <property type="entry name" value="PROTEIN_KINASE_ST"/>
    <property type="match status" value="1"/>
</dbReference>
<dbReference type="EC" id="2.7.11.1" evidence="1"/>
<evidence type="ECO:0000256" key="3">
    <source>
        <dbReference type="ARBA" id="ARBA00022679"/>
    </source>
</evidence>
<evidence type="ECO:0000256" key="5">
    <source>
        <dbReference type="ARBA" id="ARBA00022777"/>
    </source>
</evidence>
<evidence type="ECO:0000256" key="6">
    <source>
        <dbReference type="ARBA" id="ARBA00022840"/>
    </source>
</evidence>
<comment type="catalytic activity">
    <reaction evidence="8">
        <text>L-seryl-[protein] + ATP = O-phospho-L-seryl-[protein] + ADP + H(+)</text>
        <dbReference type="Rhea" id="RHEA:17989"/>
        <dbReference type="Rhea" id="RHEA-COMP:9863"/>
        <dbReference type="Rhea" id="RHEA-COMP:11604"/>
        <dbReference type="ChEBI" id="CHEBI:15378"/>
        <dbReference type="ChEBI" id="CHEBI:29999"/>
        <dbReference type="ChEBI" id="CHEBI:30616"/>
        <dbReference type="ChEBI" id="CHEBI:83421"/>
        <dbReference type="ChEBI" id="CHEBI:456216"/>
        <dbReference type="EC" id="2.7.11.1"/>
    </reaction>
</comment>
<dbReference type="GO" id="GO:0004674">
    <property type="term" value="F:protein serine/threonine kinase activity"/>
    <property type="evidence" value="ECO:0007669"/>
    <property type="project" value="UniProtKB-KW"/>
</dbReference>
<dbReference type="PROSITE" id="PS50011">
    <property type="entry name" value="PROTEIN_KINASE_DOM"/>
    <property type="match status" value="1"/>
</dbReference>
<dbReference type="GO" id="GO:0005737">
    <property type="term" value="C:cytoplasm"/>
    <property type="evidence" value="ECO:0007669"/>
    <property type="project" value="TreeGrafter"/>
</dbReference>
<accession>A0A7D9HFK3</accession>
<keyword evidence="4" id="KW-0547">Nucleotide-binding</keyword>
<dbReference type="AlphaFoldDB" id="A0A7D9HFK3"/>
<comment type="caution">
    <text evidence="10">The sequence shown here is derived from an EMBL/GenBank/DDBJ whole genome shotgun (WGS) entry which is preliminary data.</text>
</comment>
<gene>
    <name evidence="10" type="ORF">PACLA_8A049900</name>
</gene>
<dbReference type="Pfam" id="PF00069">
    <property type="entry name" value="Pkinase"/>
    <property type="match status" value="1"/>
</dbReference>
<dbReference type="SMART" id="SM00220">
    <property type="entry name" value="S_TKc"/>
    <property type="match status" value="1"/>
</dbReference>
<keyword evidence="2" id="KW-0723">Serine/threonine-protein kinase</keyword>
<dbReference type="Gene3D" id="1.10.510.10">
    <property type="entry name" value="Transferase(Phosphotransferase) domain 1"/>
    <property type="match status" value="1"/>
</dbReference>
<dbReference type="PANTHER" id="PTHR24361">
    <property type="entry name" value="MITOGEN-ACTIVATED KINASE KINASE KINASE"/>
    <property type="match status" value="1"/>
</dbReference>
<evidence type="ECO:0000256" key="7">
    <source>
        <dbReference type="ARBA" id="ARBA00047899"/>
    </source>
</evidence>
<keyword evidence="11" id="KW-1185">Reference proteome</keyword>
<dbReference type="SUPFAM" id="SSF56112">
    <property type="entry name" value="Protein kinase-like (PK-like)"/>
    <property type="match status" value="1"/>
</dbReference>
<protein>
    <recommendedName>
        <fullName evidence="1">non-specific serine/threonine protein kinase</fullName>
        <ecNumber evidence="1">2.7.11.1</ecNumber>
    </recommendedName>
</protein>
<reference evidence="10" key="1">
    <citation type="submission" date="2020-04" db="EMBL/GenBank/DDBJ databases">
        <authorList>
            <person name="Alioto T."/>
            <person name="Alioto T."/>
            <person name="Gomez Garrido J."/>
        </authorList>
    </citation>
    <scope>NUCLEOTIDE SEQUENCE</scope>
    <source>
        <strain evidence="10">A484AB</strain>
    </source>
</reference>
<dbReference type="EMBL" id="CACRXK020000396">
    <property type="protein sequence ID" value="CAB3981506.1"/>
    <property type="molecule type" value="Genomic_DNA"/>
</dbReference>
<comment type="catalytic activity">
    <reaction evidence="7">
        <text>L-threonyl-[protein] + ATP = O-phospho-L-threonyl-[protein] + ADP + H(+)</text>
        <dbReference type="Rhea" id="RHEA:46608"/>
        <dbReference type="Rhea" id="RHEA-COMP:11060"/>
        <dbReference type="Rhea" id="RHEA-COMP:11605"/>
        <dbReference type="ChEBI" id="CHEBI:15378"/>
        <dbReference type="ChEBI" id="CHEBI:30013"/>
        <dbReference type="ChEBI" id="CHEBI:30616"/>
        <dbReference type="ChEBI" id="CHEBI:61977"/>
        <dbReference type="ChEBI" id="CHEBI:456216"/>
        <dbReference type="EC" id="2.7.11.1"/>
    </reaction>
</comment>
<name>A0A7D9HFK3_PARCT</name>
<evidence type="ECO:0000256" key="2">
    <source>
        <dbReference type="ARBA" id="ARBA00022527"/>
    </source>
</evidence>
<organism evidence="10 11">
    <name type="scientific">Paramuricea clavata</name>
    <name type="common">Red gorgonian</name>
    <name type="synonym">Violescent sea-whip</name>
    <dbReference type="NCBI Taxonomy" id="317549"/>
    <lineage>
        <taxon>Eukaryota</taxon>
        <taxon>Metazoa</taxon>
        <taxon>Cnidaria</taxon>
        <taxon>Anthozoa</taxon>
        <taxon>Octocorallia</taxon>
        <taxon>Malacalcyonacea</taxon>
        <taxon>Plexauridae</taxon>
        <taxon>Paramuricea</taxon>
    </lineage>
</organism>
<dbReference type="InterPro" id="IPR053235">
    <property type="entry name" value="Ser_Thr_kinase"/>
</dbReference>
<keyword evidence="3" id="KW-0808">Transferase</keyword>
<dbReference type="PANTHER" id="PTHR24361:SF433">
    <property type="entry name" value="PROTEIN KINASE DOMAIN-CONTAINING PROTEIN"/>
    <property type="match status" value="1"/>
</dbReference>
<dbReference type="OrthoDB" id="346907at2759"/>
<feature type="domain" description="Protein kinase" evidence="9">
    <location>
        <begin position="22"/>
        <end position="324"/>
    </location>
</feature>
<keyword evidence="5 10" id="KW-0418">Kinase</keyword>
<dbReference type="InterPro" id="IPR011009">
    <property type="entry name" value="Kinase-like_dom_sf"/>
</dbReference>
<proteinExistence type="predicted"/>
<dbReference type="GO" id="GO:0005524">
    <property type="term" value="F:ATP binding"/>
    <property type="evidence" value="ECO:0007669"/>
    <property type="project" value="UniProtKB-KW"/>
</dbReference>
<dbReference type="InterPro" id="IPR000719">
    <property type="entry name" value="Prot_kinase_dom"/>
</dbReference>
<evidence type="ECO:0000313" key="11">
    <source>
        <dbReference type="Proteomes" id="UP001152795"/>
    </source>
</evidence>
<dbReference type="Proteomes" id="UP001152795">
    <property type="component" value="Unassembled WGS sequence"/>
</dbReference>
<evidence type="ECO:0000256" key="8">
    <source>
        <dbReference type="ARBA" id="ARBA00048679"/>
    </source>
</evidence>
<evidence type="ECO:0000256" key="4">
    <source>
        <dbReference type="ARBA" id="ARBA00022741"/>
    </source>
</evidence>
<evidence type="ECO:0000256" key="1">
    <source>
        <dbReference type="ARBA" id="ARBA00012513"/>
    </source>
</evidence>
<evidence type="ECO:0000313" key="10">
    <source>
        <dbReference type="EMBL" id="CAB3981506.1"/>
    </source>
</evidence>
<keyword evidence="6" id="KW-0067">ATP-binding</keyword>
<evidence type="ECO:0000259" key="9">
    <source>
        <dbReference type="PROSITE" id="PS50011"/>
    </source>
</evidence>
<dbReference type="InterPro" id="IPR008271">
    <property type="entry name" value="Ser/Thr_kinase_AS"/>
</dbReference>
<sequence length="450" mass="51410">MAETPYRSWKNWKKAKERYDINCAIKAMPAGLCESILDSDNVEGMIDKCVEKLKNILDHWPVSLYLVEEDLIYKELQDIIVYQVKIKQHVKLLRHDNIVAYRGMDSLKKDLPDYNLKQGSFMIIMEYVPDNLSKHVENLKSPEVKGLPKSQVWDFGEQIMSGLYYLHSFSIAHRDLKPDNILLEKGVTRMRLKLADFGLALHLKNPNNPEENEQQHQRWCAPECLVLDPEITDEVGSFMKSDIFSYGLVLHYMVTGDKPWATEESHAAGVERMNEALPDYPENLGTGPLNDLYDSCLCWEPEQRPSAGEIINKKFQAHTINPYTVTMQTAEFFTCGFLKDTHIVVADSLVDEKALDKEIDDNANIALKGLTTPREGDDEEQRVALKFGQATYVHHRAMRDVWKSLDENKKTQILPCKTSVHPMFSTSFGLHVAVITADQMFSSLAAQREG</sequence>